<evidence type="ECO:0000256" key="6">
    <source>
        <dbReference type="ARBA" id="ARBA00022741"/>
    </source>
</evidence>
<feature type="domain" description="Mur ligase C-terminal" evidence="15">
    <location>
        <begin position="329"/>
        <end position="457"/>
    </location>
</feature>
<dbReference type="SUPFAM" id="SSF53244">
    <property type="entry name" value="MurD-like peptide ligases, peptide-binding domain"/>
    <property type="match status" value="1"/>
</dbReference>
<dbReference type="InterPro" id="IPR036615">
    <property type="entry name" value="Mur_ligase_C_dom_sf"/>
</dbReference>
<evidence type="ECO:0000313" key="17">
    <source>
        <dbReference type="EMBL" id="TCN27750.1"/>
    </source>
</evidence>
<keyword evidence="5 12" id="KW-0132">Cell division</keyword>
<comment type="caution">
    <text evidence="12">Lacks conserved residue(s) required for the propagation of feature annotation.</text>
</comment>
<dbReference type="RefSeq" id="WP_132000685.1">
    <property type="nucleotide sequence ID" value="NZ_JABUHM010000006.1"/>
</dbReference>
<feature type="binding site" evidence="12">
    <location>
        <position position="32"/>
    </location>
    <ligand>
        <name>UDP-N-acetyl-alpha-D-muramoyl-L-alanyl-D-glutamate</name>
        <dbReference type="ChEBI" id="CHEBI:83900"/>
    </ligand>
</feature>
<dbReference type="GO" id="GO:0000287">
    <property type="term" value="F:magnesium ion binding"/>
    <property type="evidence" value="ECO:0007669"/>
    <property type="project" value="UniProtKB-UniRule"/>
</dbReference>
<evidence type="ECO:0000256" key="12">
    <source>
        <dbReference type="HAMAP-Rule" id="MF_00208"/>
    </source>
</evidence>
<keyword evidence="11 12" id="KW-0961">Cell wall biogenesis/degradation</keyword>
<evidence type="ECO:0000259" key="16">
    <source>
        <dbReference type="Pfam" id="PF08245"/>
    </source>
</evidence>
<dbReference type="PANTHER" id="PTHR23135:SF4">
    <property type="entry name" value="UDP-N-ACETYLMURAMOYL-L-ALANYL-D-GLUTAMATE--2,6-DIAMINOPIMELATE LIGASE MURE HOMOLOG, CHLOROPLASTIC"/>
    <property type="match status" value="1"/>
</dbReference>
<dbReference type="HAMAP" id="MF_00208">
    <property type="entry name" value="MurE"/>
    <property type="match status" value="1"/>
</dbReference>
<evidence type="ECO:0000259" key="14">
    <source>
        <dbReference type="Pfam" id="PF01225"/>
    </source>
</evidence>
<feature type="binding site" evidence="12">
    <location>
        <position position="151"/>
    </location>
    <ligand>
        <name>UDP-N-acetyl-alpha-D-muramoyl-L-alanyl-D-glutamate</name>
        <dbReference type="ChEBI" id="CHEBI:83900"/>
    </ligand>
</feature>
<comment type="cofactor">
    <cofactor evidence="12">
        <name>Mg(2+)</name>
        <dbReference type="ChEBI" id="CHEBI:18420"/>
    </cofactor>
</comment>
<evidence type="ECO:0000256" key="11">
    <source>
        <dbReference type="ARBA" id="ARBA00023316"/>
    </source>
</evidence>
<dbReference type="Gene3D" id="3.40.1390.10">
    <property type="entry name" value="MurE/MurF, N-terminal domain"/>
    <property type="match status" value="1"/>
</dbReference>
<dbReference type="InterPro" id="IPR036565">
    <property type="entry name" value="Mur-like_cat_sf"/>
</dbReference>
<comment type="function">
    <text evidence="12">Catalyzes the addition of an amino acid to the nucleotide precursor UDP-N-acetylmuramoyl-L-alanyl-D-glutamate (UMAG) in the biosynthesis of bacterial cell-wall peptidoglycan.</text>
</comment>
<evidence type="ECO:0000256" key="3">
    <source>
        <dbReference type="ARBA" id="ARBA00022490"/>
    </source>
</evidence>
<dbReference type="AlphaFoldDB" id="A0A4V2RE87"/>
<evidence type="ECO:0000256" key="10">
    <source>
        <dbReference type="ARBA" id="ARBA00023306"/>
    </source>
</evidence>
<comment type="subcellular location">
    <subcellularLocation>
        <location evidence="12 13">Cytoplasm</location>
    </subcellularLocation>
</comment>
<dbReference type="InterPro" id="IPR000713">
    <property type="entry name" value="Mur_ligase_N"/>
</dbReference>
<sequence>MRLAELLECLDGCLTADVAVKETEINGIQMDSRKIIPGNIFVAITGFNMDGHRFIKDAIEKGAAAVIGEEDLELEVPYFRVADSRLALGKLASAFYHYPSRKRKVIGITGTNGKTTVSYMLKHILESAGKTVSLFGTVSYVVNKEVYKPTNTTPDALQLQGLLAQSMDEYAILEVSSHALVQSRAEGLEIDYGLFTNLSHDHLDYHQTMEKYFKVKTQMFNYLKPEGKAIVSEISDWGCRMSEELAQRKIPSLTLSDSKSTDLSIDRIKLNGITQFTVTIKGEKFKVDLPCPGLHNVYNAALAFLTAYDIGINPGQIVRALEEFPGVPGRFEMISHPNGAIFIIDYAHTRDAIEYCLHTAKQHHARQITHIYGFRGGRDASKREDMVKASSSLCDQFILTLDDLNGVPEEEMIEEMHALNSRYGYQKGLVITDRTAAIQFAWENARNGDWVFITGKGPEEYKTDFILPVSSDKEALLYLQETCAEEQVV</sequence>
<accession>A0A4V2RE87</accession>
<dbReference type="UniPathway" id="UPA00219"/>
<feature type="binding site" evidence="12">
    <location>
        <position position="184"/>
    </location>
    <ligand>
        <name>UDP-N-acetyl-alpha-D-muramoyl-L-alanyl-D-glutamate</name>
        <dbReference type="ChEBI" id="CHEBI:83900"/>
    </ligand>
</feature>
<feature type="domain" description="Mur ligase N-terminal catalytic" evidence="14">
    <location>
        <begin position="24"/>
        <end position="96"/>
    </location>
</feature>
<protein>
    <recommendedName>
        <fullName evidence="12">UDP-N-acetylmuramyl-tripeptide synthetase</fullName>
        <ecNumber evidence="12">6.3.2.-</ecNumber>
    </recommendedName>
    <alternativeName>
        <fullName evidence="12">UDP-MurNAc-tripeptide synthetase</fullName>
    </alternativeName>
</protein>
<dbReference type="PROSITE" id="PS01011">
    <property type="entry name" value="FOLYLPOLYGLU_SYNT_1"/>
    <property type="match status" value="1"/>
</dbReference>
<dbReference type="GO" id="GO:0051301">
    <property type="term" value="P:cell division"/>
    <property type="evidence" value="ECO:0007669"/>
    <property type="project" value="UniProtKB-KW"/>
</dbReference>
<feature type="binding site" evidence="12">
    <location>
        <begin position="110"/>
        <end position="116"/>
    </location>
    <ligand>
        <name>ATP</name>
        <dbReference type="ChEBI" id="CHEBI:30616"/>
    </ligand>
</feature>
<dbReference type="InterPro" id="IPR035911">
    <property type="entry name" value="MurE/MurF_N"/>
</dbReference>
<comment type="PTM">
    <text evidence="12">Carboxylation is probably crucial for Mg(2+) binding and, consequently, for the gamma-phosphate positioning of ATP.</text>
</comment>
<evidence type="ECO:0000313" key="18">
    <source>
        <dbReference type="Proteomes" id="UP000295689"/>
    </source>
</evidence>
<reference evidence="17 18" key="1">
    <citation type="journal article" date="2015" name="Stand. Genomic Sci.">
        <title>Genomic Encyclopedia of Bacterial and Archaeal Type Strains, Phase III: the genomes of soil and plant-associated and newly described type strains.</title>
        <authorList>
            <person name="Whitman W.B."/>
            <person name="Woyke T."/>
            <person name="Klenk H.P."/>
            <person name="Zhou Y."/>
            <person name="Lilburn T.G."/>
            <person name="Beck B.J."/>
            <person name="De Vos P."/>
            <person name="Vandamme P."/>
            <person name="Eisen J.A."/>
            <person name="Garrity G."/>
            <person name="Hugenholtz P."/>
            <person name="Kyrpides N.C."/>
        </authorList>
    </citation>
    <scope>NUCLEOTIDE SEQUENCE [LARGE SCALE GENOMIC DNA]</scope>
    <source>
        <strain evidence="17 18">CV53</strain>
    </source>
</reference>
<dbReference type="GO" id="GO:0004326">
    <property type="term" value="F:tetrahydrofolylpolyglutamate synthase activity"/>
    <property type="evidence" value="ECO:0007669"/>
    <property type="project" value="InterPro"/>
</dbReference>
<dbReference type="NCBIfam" id="NF001126">
    <property type="entry name" value="PRK00139.1-4"/>
    <property type="match status" value="1"/>
</dbReference>
<dbReference type="Gene3D" id="3.90.190.20">
    <property type="entry name" value="Mur ligase, C-terminal domain"/>
    <property type="match status" value="1"/>
</dbReference>
<dbReference type="GO" id="GO:0009252">
    <property type="term" value="P:peptidoglycan biosynthetic process"/>
    <property type="evidence" value="ECO:0007669"/>
    <property type="project" value="UniProtKB-UniRule"/>
</dbReference>
<dbReference type="GO" id="GO:0071555">
    <property type="term" value="P:cell wall organization"/>
    <property type="evidence" value="ECO:0007669"/>
    <property type="project" value="UniProtKB-KW"/>
</dbReference>
<keyword evidence="10 12" id="KW-0131">Cell cycle</keyword>
<dbReference type="Pfam" id="PF08245">
    <property type="entry name" value="Mur_ligase_M"/>
    <property type="match status" value="1"/>
</dbReference>
<dbReference type="EC" id="6.3.2.-" evidence="12"/>
<proteinExistence type="inferred from homology"/>
<evidence type="ECO:0000256" key="13">
    <source>
        <dbReference type="RuleBase" id="RU004135"/>
    </source>
</evidence>
<evidence type="ECO:0000256" key="7">
    <source>
        <dbReference type="ARBA" id="ARBA00022840"/>
    </source>
</evidence>
<dbReference type="NCBIfam" id="TIGR01085">
    <property type="entry name" value="murE"/>
    <property type="match status" value="1"/>
</dbReference>
<keyword evidence="8 12" id="KW-0133">Cell shape</keyword>
<evidence type="ECO:0000256" key="4">
    <source>
        <dbReference type="ARBA" id="ARBA00022598"/>
    </source>
</evidence>
<dbReference type="SUPFAM" id="SSF63418">
    <property type="entry name" value="MurE/MurF N-terminal domain"/>
    <property type="match status" value="1"/>
</dbReference>
<feature type="binding site" evidence="12">
    <location>
        <position position="176"/>
    </location>
    <ligand>
        <name>UDP-N-acetyl-alpha-D-muramoyl-L-alanyl-D-glutamate</name>
        <dbReference type="ChEBI" id="CHEBI:83900"/>
    </ligand>
</feature>
<keyword evidence="12" id="KW-0460">Magnesium</keyword>
<keyword evidence="6 12" id="KW-0547">Nucleotide-binding</keyword>
<dbReference type="InterPro" id="IPR005761">
    <property type="entry name" value="UDP-N-AcMur-Glu-dNH2Pim_ligase"/>
</dbReference>
<dbReference type="EMBL" id="SLVV01000001">
    <property type="protein sequence ID" value="TCN27750.1"/>
    <property type="molecule type" value="Genomic_DNA"/>
</dbReference>
<dbReference type="Gene3D" id="3.40.1190.10">
    <property type="entry name" value="Mur-like, catalytic domain"/>
    <property type="match status" value="1"/>
</dbReference>
<evidence type="ECO:0000256" key="1">
    <source>
        <dbReference type="ARBA" id="ARBA00004752"/>
    </source>
</evidence>
<feature type="domain" description="Mur ligase central" evidence="16">
    <location>
        <begin position="108"/>
        <end position="306"/>
    </location>
</feature>
<keyword evidence="4 12" id="KW-0436">Ligase</keyword>
<dbReference type="GO" id="GO:0008360">
    <property type="term" value="P:regulation of cell shape"/>
    <property type="evidence" value="ECO:0007669"/>
    <property type="project" value="UniProtKB-KW"/>
</dbReference>
<dbReference type="Proteomes" id="UP000295689">
    <property type="component" value="Unassembled WGS sequence"/>
</dbReference>
<keyword evidence="7 12" id="KW-0067">ATP-binding</keyword>
<evidence type="ECO:0000259" key="15">
    <source>
        <dbReference type="Pfam" id="PF02875"/>
    </source>
</evidence>
<organism evidence="17 18">
    <name type="scientific">Mesobacillus foraminis</name>
    <dbReference type="NCBI Taxonomy" id="279826"/>
    <lineage>
        <taxon>Bacteria</taxon>
        <taxon>Bacillati</taxon>
        <taxon>Bacillota</taxon>
        <taxon>Bacilli</taxon>
        <taxon>Bacillales</taxon>
        <taxon>Bacillaceae</taxon>
        <taxon>Mesobacillus</taxon>
    </lineage>
</organism>
<feature type="binding site" evidence="12">
    <location>
        <position position="182"/>
    </location>
    <ligand>
        <name>UDP-N-acetyl-alpha-D-muramoyl-L-alanyl-D-glutamate</name>
        <dbReference type="ChEBI" id="CHEBI:83900"/>
    </ligand>
</feature>
<feature type="binding site" evidence="12">
    <location>
        <begin position="152"/>
        <end position="153"/>
    </location>
    <ligand>
        <name>UDP-N-acetyl-alpha-D-muramoyl-L-alanyl-D-glutamate</name>
        <dbReference type="ChEBI" id="CHEBI:83900"/>
    </ligand>
</feature>
<name>A0A4V2RE87_9BACI</name>
<comment type="caution">
    <text evidence="17">The sequence shown here is derived from an EMBL/GenBank/DDBJ whole genome shotgun (WGS) entry which is preliminary data.</text>
</comment>
<dbReference type="InterPro" id="IPR004101">
    <property type="entry name" value="Mur_ligase_C"/>
</dbReference>
<dbReference type="InterPro" id="IPR013221">
    <property type="entry name" value="Mur_ligase_cen"/>
</dbReference>
<dbReference type="Pfam" id="PF02875">
    <property type="entry name" value="Mur_ligase_C"/>
    <property type="match status" value="1"/>
</dbReference>
<gene>
    <name evidence="12" type="primary">murE</name>
    <name evidence="17" type="ORF">EV146_10177</name>
</gene>
<feature type="modified residue" description="N6-carboxylysine" evidence="12">
    <location>
        <position position="216"/>
    </location>
</feature>
<comment type="pathway">
    <text evidence="1 12 13">Cell wall biogenesis; peptidoglycan biosynthesis.</text>
</comment>
<dbReference type="GO" id="GO:0005737">
    <property type="term" value="C:cytoplasm"/>
    <property type="evidence" value="ECO:0007669"/>
    <property type="project" value="UniProtKB-SubCell"/>
</dbReference>
<evidence type="ECO:0000256" key="5">
    <source>
        <dbReference type="ARBA" id="ARBA00022618"/>
    </source>
</evidence>
<evidence type="ECO:0000256" key="9">
    <source>
        <dbReference type="ARBA" id="ARBA00022984"/>
    </source>
</evidence>
<keyword evidence="18" id="KW-1185">Reference proteome</keyword>
<keyword evidence="3 12" id="KW-0963">Cytoplasm</keyword>
<dbReference type="GO" id="GO:0005524">
    <property type="term" value="F:ATP binding"/>
    <property type="evidence" value="ECO:0007669"/>
    <property type="project" value="UniProtKB-UniRule"/>
</dbReference>
<dbReference type="SUPFAM" id="SSF53623">
    <property type="entry name" value="MurD-like peptide ligases, catalytic domain"/>
    <property type="match status" value="1"/>
</dbReference>
<dbReference type="InterPro" id="IPR018109">
    <property type="entry name" value="Folylpolyglutamate_synth_CS"/>
</dbReference>
<keyword evidence="9 12" id="KW-0573">Peptidoglycan synthesis</keyword>
<evidence type="ECO:0000256" key="2">
    <source>
        <dbReference type="ARBA" id="ARBA00005898"/>
    </source>
</evidence>
<comment type="similarity">
    <text evidence="2 12">Belongs to the MurCDEF family. MurE subfamily.</text>
</comment>
<dbReference type="Pfam" id="PF01225">
    <property type="entry name" value="Mur_ligase"/>
    <property type="match status" value="1"/>
</dbReference>
<dbReference type="PANTHER" id="PTHR23135">
    <property type="entry name" value="MUR LIGASE FAMILY MEMBER"/>
    <property type="match status" value="1"/>
</dbReference>
<evidence type="ECO:0000256" key="8">
    <source>
        <dbReference type="ARBA" id="ARBA00022960"/>
    </source>
</evidence>